<dbReference type="PANTHER" id="PTHR39430">
    <property type="entry name" value="MEMBRANE-ASSOCIATED PROTEASE-RELATED"/>
    <property type="match status" value="1"/>
</dbReference>
<feature type="transmembrane region" description="Helical" evidence="1">
    <location>
        <begin position="102"/>
        <end position="123"/>
    </location>
</feature>
<feature type="transmembrane region" description="Helical" evidence="1">
    <location>
        <begin position="235"/>
        <end position="254"/>
    </location>
</feature>
<proteinExistence type="predicted"/>
<keyword evidence="3" id="KW-0378">Hydrolase</keyword>
<dbReference type="PANTHER" id="PTHR39430:SF1">
    <property type="entry name" value="PROTEASE"/>
    <property type="match status" value="1"/>
</dbReference>
<keyword evidence="1" id="KW-0812">Transmembrane</keyword>
<evidence type="ECO:0000259" key="2">
    <source>
        <dbReference type="Pfam" id="PF02517"/>
    </source>
</evidence>
<dbReference type="EMBL" id="JBHTHR010000003">
    <property type="protein sequence ID" value="MFD0799767.1"/>
    <property type="molecule type" value="Genomic_DNA"/>
</dbReference>
<evidence type="ECO:0000256" key="1">
    <source>
        <dbReference type="SAM" id="Phobius"/>
    </source>
</evidence>
<keyword evidence="4" id="KW-1185">Reference proteome</keyword>
<feature type="transmembrane region" description="Helical" evidence="1">
    <location>
        <begin position="70"/>
        <end position="96"/>
    </location>
</feature>
<feature type="domain" description="CAAX prenyl protease 2/Lysostaphin resistance protein A-like" evidence="2">
    <location>
        <begin position="105"/>
        <end position="196"/>
    </location>
</feature>
<reference evidence="4" key="1">
    <citation type="journal article" date="2019" name="Int. J. Syst. Evol. Microbiol.">
        <title>The Global Catalogue of Microorganisms (GCM) 10K type strain sequencing project: providing services to taxonomists for standard genome sequencing and annotation.</title>
        <authorList>
            <consortium name="The Broad Institute Genomics Platform"/>
            <consortium name="The Broad Institute Genome Sequencing Center for Infectious Disease"/>
            <person name="Wu L."/>
            <person name="Ma J."/>
        </authorList>
    </citation>
    <scope>NUCLEOTIDE SEQUENCE [LARGE SCALE GENOMIC DNA]</scope>
    <source>
        <strain evidence="4">CCUG 63369</strain>
    </source>
</reference>
<evidence type="ECO:0000313" key="4">
    <source>
        <dbReference type="Proteomes" id="UP001596956"/>
    </source>
</evidence>
<dbReference type="Pfam" id="PF02517">
    <property type="entry name" value="Rce1-like"/>
    <property type="match status" value="1"/>
</dbReference>
<feature type="transmembrane region" description="Helical" evidence="1">
    <location>
        <begin position="28"/>
        <end position="49"/>
    </location>
</feature>
<evidence type="ECO:0000313" key="3">
    <source>
        <dbReference type="EMBL" id="MFD0799767.1"/>
    </source>
</evidence>
<accession>A0ABW3B9E7</accession>
<comment type="caution">
    <text evidence="3">The sequence shown here is derived from an EMBL/GenBank/DDBJ whole genome shotgun (WGS) entry which is preliminary data.</text>
</comment>
<feature type="transmembrane region" description="Helical" evidence="1">
    <location>
        <begin position="135"/>
        <end position="154"/>
    </location>
</feature>
<feature type="transmembrane region" description="Helical" evidence="1">
    <location>
        <begin position="184"/>
        <end position="202"/>
    </location>
</feature>
<dbReference type="GO" id="GO:0016787">
    <property type="term" value="F:hydrolase activity"/>
    <property type="evidence" value="ECO:0007669"/>
    <property type="project" value="UniProtKB-KW"/>
</dbReference>
<dbReference type="Proteomes" id="UP001596956">
    <property type="component" value="Unassembled WGS sequence"/>
</dbReference>
<keyword evidence="1" id="KW-1133">Transmembrane helix</keyword>
<name>A0ABW3B9E7_9ACTN</name>
<feature type="transmembrane region" description="Helical" evidence="1">
    <location>
        <begin position="160"/>
        <end position="179"/>
    </location>
</feature>
<dbReference type="InterPro" id="IPR003675">
    <property type="entry name" value="Rce1/LyrA-like_dom"/>
</dbReference>
<keyword evidence="1" id="KW-0472">Membrane</keyword>
<sequence>MRVVWQLLAVVAVSVVGSQLVFRAEDNPWLAPALGCLTAVAAVLVYRWVVGKTERRPVTEAARAGAVSGIGGGTLAGVALFGMVIVSIAVLGGYHVTGLGSVSGAVVLFGFMAAAAVTEEVVFRGVLFRVVEERVGTWISLVVTSVLFGLAHMSNPNSTLLGLVILTVGAGTLLTAAYVATRSLWLPIGLHFGWNLAGSAIFSTEVSGNDTVQGLLDAGTEGPVLLTGGVFGPEASLFSLVFPVLAAVVLLRVARRRGHLVPRRRAERTGASTTLPR</sequence>
<organism evidence="3 4">
    <name type="scientific">Streptomonospora algeriensis</name>
    <dbReference type="NCBI Taxonomy" id="995084"/>
    <lineage>
        <taxon>Bacteria</taxon>
        <taxon>Bacillati</taxon>
        <taxon>Actinomycetota</taxon>
        <taxon>Actinomycetes</taxon>
        <taxon>Streptosporangiales</taxon>
        <taxon>Nocardiopsidaceae</taxon>
        <taxon>Streptomonospora</taxon>
    </lineage>
</organism>
<dbReference type="EC" id="3.4.-.-" evidence="3"/>
<gene>
    <name evidence="3" type="ORF">ACFQZU_00320</name>
</gene>
<protein>
    <submittedName>
        <fullName evidence="3">CPBP family intramembrane glutamic endopeptidase</fullName>
        <ecNumber evidence="3">3.4.-.-</ecNumber>
    </submittedName>
</protein>